<dbReference type="Proteomes" id="UP001479436">
    <property type="component" value="Unassembled WGS sequence"/>
</dbReference>
<evidence type="ECO:0000313" key="1">
    <source>
        <dbReference type="EMBL" id="KAK9692702.1"/>
    </source>
</evidence>
<keyword evidence="2" id="KW-1185">Reference proteome</keyword>
<reference evidence="1 2" key="1">
    <citation type="submission" date="2023-04" db="EMBL/GenBank/DDBJ databases">
        <title>Genome of Basidiobolus ranarum AG-B5.</title>
        <authorList>
            <person name="Stajich J.E."/>
            <person name="Carter-House D."/>
            <person name="Gryganskyi A."/>
        </authorList>
    </citation>
    <scope>NUCLEOTIDE SEQUENCE [LARGE SCALE GENOMIC DNA]</scope>
    <source>
        <strain evidence="1 2">AG-B5</strain>
    </source>
</reference>
<name>A0ABR2VPR8_9FUNG</name>
<protein>
    <submittedName>
        <fullName evidence="1">Uncharacterized protein</fullName>
    </submittedName>
</protein>
<dbReference type="SUPFAM" id="SSF50494">
    <property type="entry name" value="Trypsin-like serine proteases"/>
    <property type="match status" value="1"/>
</dbReference>
<sequence length="177" mass="19459">QHIQPIPISSVQIGPGMEASSAGWMPTLSKTKMHILPSNSCDNYYQGSPSDHSAYLCVAGGFCLPEVGGPLYTLQGERYELVGIKTNSSVLNKPEIDCYKTNRDNDVGIYTNLGHHLTYITEATGLREDFLVGKHHRSAWVSEQASQVPLTVNSSDSRRPCRTAYSLDSNLSFSHLK</sequence>
<gene>
    <name evidence="1" type="ORF">K7432_014221</name>
</gene>
<comment type="caution">
    <text evidence="1">The sequence shown here is derived from an EMBL/GenBank/DDBJ whole genome shotgun (WGS) entry which is preliminary data.</text>
</comment>
<dbReference type="EMBL" id="JASJQH010008437">
    <property type="protein sequence ID" value="KAK9692702.1"/>
    <property type="molecule type" value="Genomic_DNA"/>
</dbReference>
<organism evidence="1 2">
    <name type="scientific">Basidiobolus ranarum</name>
    <dbReference type="NCBI Taxonomy" id="34480"/>
    <lineage>
        <taxon>Eukaryota</taxon>
        <taxon>Fungi</taxon>
        <taxon>Fungi incertae sedis</taxon>
        <taxon>Zoopagomycota</taxon>
        <taxon>Entomophthoromycotina</taxon>
        <taxon>Basidiobolomycetes</taxon>
        <taxon>Basidiobolales</taxon>
        <taxon>Basidiobolaceae</taxon>
        <taxon>Basidiobolus</taxon>
    </lineage>
</organism>
<dbReference type="InterPro" id="IPR043504">
    <property type="entry name" value="Peptidase_S1_PA_chymotrypsin"/>
</dbReference>
<feature type="non-terminal residue" evidence="1">
    <location>
        <position position="1"/>
    </location>
</feature>
<proteinExistence type="predicted"/>
<accession>A0ABR2VPR8</accession>
<evidence type="ECO:0000313" key="2">
    <source>
        <dbReference type="Proteomes" id="UP001479436"/>
    </source>
</evidence>
<dbReference type="Gene3D" id="2.40.10.10">
    <property type="entry name" value="Trypsin-like serine proteases"/>
    <property type="match status" value="1"/>
</dbReference>
<dbReference type="InterPro" id="IPR009003">
    <property type="entry name" value="Peptidase_S1_PA"/>
</dbReference>